<evidence type="ECO:0000313" key="5">
    <source>
        <dbReference type="EMBL" id="KAJ8027234.1"/>
    </source>
</evidence>
<dbReference type="PANTHER" id="PTHR19963">
    <property type="entry name" value="CCHC-TYPE DOMAIN-CONTAINING PROTEIN"/>
    <property type="match status" value="1"/>
</dbReference>
<protein>
    <recommendedName>
        <fullName evidence="4">CCHC-type domain-containing protein</fullName>
    </recommendedName>
</protein>
<dbReference type="InterPro" id="IPR001878">
    <property type="entry name" value="Znf_CCHC"/>
</dbReference>
<gene>
    <name evidence="5" type="ORF">HOLleu_32319</name>
</gene>
<evidence type="ECO:0000259" key="4">
    <source>
        <dbReference type="PROSITE" id="PS50158"/>
    </source>
</evidence>
<dbReference type="Pfam" id="PF00098">
    <property type="entry name" value="zf-CCHC"/>
    <property type="match status" value="1"/>
</dbReference>
<accession>A0A9Q0YRJ7</accession>
<dbReference type="PROSITE" id="PS50158">
    <property type="entry name" value="ZF_CCHC"/>
    <property type="match status" value="1"/>
</dbReference>
<dbReference type="InterPro" id="IPR036875">
    <property type="entry name" value="Znf_CCHC_sf"/>
</dbReference>
<reference evidence="5" key="1">
    <citation type="submission" date="2021-10" db="EMBL/GenBank/DDBJ databases">
        <title>Tropical sea cucumber genome reveals ecological adaptation and Cuvierian tubules defense mechanism.</title>
        <authorList>
            <person name="Chen T."/>
        </authorList>
    </citation>
    <scope>NUCLEOTIDE SEQUENCE</scope>
    <source>
        <strain evidence="5">Nanhai2018</strain>
        <tissue evidence="5">Muscle</tissue>
    </source>
</reference>
<dbReference type="SUPFAM" id="SSF57756">
    <property type="entry name" value="Retrovirus zinc finger-like domains"/>
    <property type="match status" value="1"/>
</dbReference>
<dbReference type="Gene3D" id="4.10.60.10">
    <property type="entry name" value="Zinc finger, CCHC-type"/>
    <property type="match status" value="1"/>
</dbReference>
<keyword evidence="6" id="KW-1185">Reference proteome</keyword>
<evidence type="ECO:0000256" key="3">
    <source>
        <dbReference type="SAM" id="MobiDB-lite"/>
    </source>
</evidence>
<evidence type="ECO:0000313" key="6">
    <source>
        <dbReference type="Proteomes" id="UP001152320"/>
    </source>
</evidence>
<dbReference type="AlphaFoldDB" id="A0A9Q0YRJ7"/>
<feature type="region of interest" description="Disordered" evidence="3">
    <location>
        <begin position="288"/>
        <end position="311"/>
    </location>
</feature>
<name>A0A9Q0YRJ7_HOLLE</name>
<dbReference type="GO" id="GO:0008270">
    <property type="term" value="F:zinc ion binding"/>
    <property type="evidence" value="ECO:0007669"/>
    <property type="project" value="UniProtKB-KW"/>
</dbReference>
<keyword evidence="1" id="KW-0863">Zinc-finger</keyword>
<keyword evidence="1" id="KW-0862">Zinc</keyword>
<evidence type="ECO:0000256" key="2">
    <source>
        <dbReference type="SAM" id="Coils"/>
    </source>
</evidence>
<feature type="coiled-coil region" evidence="2">
    <location>
        <begin position="98"/>
        <end position="125"/>
    </location>
</feature>
<feature type="domain" description="CCHC-type" evidence="4">
    <location>
        <begin position="269"/>
        <end position="284"/>
    </location>
</feature>
<keyword evidence="1" id="KW-0479">Metal-binding</keyword>
<dbReference type="GO" id="GO:0003676">
    <property type="term" value="F:nucleic acid binding"/>
    <property type="evidence" value="ECO:0007669"/>
    <property type="project" value="InterPro"/>
</dbReference>
<proteinExistence type="predicted"/>
<sequence>MERQPTKNQSGLSGTYGIRPGIYDGSSSWEDYQVQFEAVAELHGWDKQVMAMCLAASLKGDARAVLADLDAKSRRSYPLLTEALSRRFSPSHQTEIFRIQLKNRIRKKEESLPQLAQEVRRLARRAYPSAPPQLLGFLCKDHFLDALDDQDLRLGVYQMRPGSLEEALKAALEMEAFHTAEKQRNFSGRRVVRASEGKAIKSESETTGLCMTATEGIKQCRLSMAELQSEIKAVRSELQLMKDERKQYSSQGKQGRGNPAYMEDGTPICFKCRKPGHVKRNCPEKIGTAAEQSEVASGNDRKSEMGVALRQ</sequence>
<comment type="caution">
    <text evidence="5">The sequence shown here is derived from an EMBL/GenBank/DDBJ whole genome shotgun (WGS) entry which is preliminary data.</text>
</comment>
<dbReference type="OrthoDB" id="6759373at2759"/>
<dbReference type="SMART" id="SM00343">
    <property type="entry name" value="ZnF_C2HC"/>
    <property type="match status" value="1"/>
</dbReference>
<evidence type="ECO:0000256" key="1">
    <source>
        <dbReference type="PROSITE-ProRule" id="PRU00047"/>
    </source>
</evidence>
<dbReference type="Proteomes" id="UP001152320">
    <property type="component" value="Chromosome 16"/>
</dbReference>
<keyword evidence="2" id="KW-0175">Coiled coil</keyword>
<feature type="coiled-coil region" evidence="2">
    <location>
        <begin position="217"/>
        <end position="251"/>
    </location>
</feature>
<dbReference type="EMBL" id="JAIZAY010000016">
    <property type="protein sequence ID" value="KAJ8027234.1"/>
    <property type="molecule type" value="Genomic_DNA"/>
</dbReference>
<dbReference type="PANTHER" id="PTHR19963:SF30">
    <property type="entry name" value="ENDONUCLEASE_EXONUCLEASE_PHOSPHATASE DOMAIN-CONTAINING PROTEIN"/>
    <property type="match status" value="1"/>
</dbReference>
<organism evidence="5 6">
    <name type="scientific">Holothuria leucospilota</name>
    <name type="common">Black long sea cucumber</name>
    <name type="synonym">Mertensiothuria leucospilota</name>
    <dbReference type="NCBI Taxonomy" id="206669"/>
    <lineage>
        <taxon>Eukaryota</taxon>
        <taxon>Metazoa</taxon>
        <taxon>Echinodermata</taxon>
        <taxon>Eleutherozoa</taxon>
        <taxon>Echinozoa</taxon>
        <taxon>Holothuroidea</taxon>
        <taxon>Aspidochirotacea</taxon>
        <taxon>Aspidochirotida</taxon>
        <taxon>Holothuriidae</taxon>
        <taxon>Holothuria</taxon>
    </lineage>
</organism>